<evidence type="ECO:0000256" key="6">
    <source>
        <dbReference type="ARBA" id="ARBA00022692"/>
    </source>
</evidence>
<name>A0A6I2KWQ3_9BURK</name>
<keyword evidence="6" id="KW-0812">Transmembrane</keyword>
<dbReference type="PROSITE" id="PS52015">
    <property type="entry name" value="TONB_CTD"/>
    <property type="match status" value="1"/>
</dbReference>
<dbReference type="NCBIfam" id="TIGR01352">
    <property type="entry name" value="tonB_Cterm"/>
    <property type="match status" value="1"/>
</dbReference>
<evidence type="ECO:0000256" key="1">
    <source>
        <dbReference type="ARBA" id="ARBA00004383"/>
    </source>
</evidence>
<sequence>MLDNCNKPEWPRASLRNGHTGKVTLRFTIAPDGRLLKQEVLQSTGDPALDEAAMKGLSACRFIPGSINGKPVQSQAMMQYVWTLE</sequence>
<keyword evidence="12" id="KW-1185">Reference proteome</keyword>
<evidence type="ECO:0000256" key="2">
    <source>
        <dbReference type="ARBA" id="ARBA00006555"/>
    </source>
</evidence>
<dbReference type="AlphaFoldDB" id="A0A6I2KWQ3"/>
<evidence type="ECO:0000313" key="12">
    <source>
        <dbReference type="Proteomes" id="UP000433309"/>
    </source>
</evidence>
<evidence type="ECO:0000256" key="9">
    <source>
        <dbReference type="ARBA" id="ARBA00023136"/>
    </source>
</evidence>
<proteinExistence type="inferred from homology"/>
<dbReference type="EMBL" id="WKJK01000003">
    <property type="protein sequence ID" value="MRW89982.1"/>
    <property type="molecule type" value="Genomic_DNA"/>
</dbReference>
<dbReference type="InterPro" id="IPR006260">
    <property type="entry name" value="TonB/TolA_C"/>
</dbReference>
<comment type="similarity">
    <text evidence="2">Belongs to the TonB family.</text>
</comment>
<evidence type="ECO:0000256" key="7">
    <source>
        <dbReference type="ARBA" id="ARBA00022927"/>
    </source>
</evidence>
<gene>
    <name evidence="11" type="ORF">GJ699_08310</name>
</gene>
<keyword evidence="8" id="KW-1133">Transmembrane helix</keyword>
<dbReference type="PANTHER" id="PTHR33446">
    <property type="entry name" value="PROTEIN TONB-RELATED"/>
    <property type="match status" value="1"/>
</dbReference>
<dbReference type="GO" id="GO:0005886">
    <property type="term" value="C:plasma membrane"/>
    <property type="evidence" value="ECO:0007669"/>
    <property type="project" value="UniProtKB-SubCell"/>
</dbReference>
<comment type="caution">
    <text evidence="11">The sequence shown here is derived from an EMBL/GenBank/DDBJ whole genome shotgun (WGS) entry which is preliminary data.</text>
</comment>
<evidence type="ECO:0000256" key="3">
    <source>
        <dbReference type="ARBA" id="ARBA00022448"/>
    </source>
</evidence>
<reference evidence="11 12" key="1">
    <citation type="submission" date="2019-11" db="EMBL/GenBank/DDBJ databases">
        <title>Novel species isolated from a subtropical stream in China.</title>
        <authorList>
            <person name="Lu H."/>
        </authorList>
    </citation>
    <scope>NUCLEOTIDE SEQUENCE [LARGE SCALE GENOMIC DNA]</scope>
    <source>
        <strain evidence="11 12">FT80W</strain>
    </source>
</reference>
<keyword evidence="4" id="KW-1003">Cell membrane</keyword>
<dbReference type="InterPro" id="IPR051045">
    <property type="entry name" value="TonB-dependent_transducer"/>
</dbReference>
<evidence type="ECO:0000259" key="10">
    <source>
        <dbReference type="PROSITE" id="PS52015"/>
    </source>
</evidence>
<comment type="subcellular location">
    <subcellularLocation>
        <location evidence="1">Cell inner membrane</location>
        <topology evidence="1">Single-pass membrane protein</topology>
        <orientation evidence="1">Periplasmic side</orientation>
    </subcellularLocation>
</comment>
<dbReference type="InterPro" id="IPR037682">
    <property type="entry name" value="TonB_C"/>
</dbReference>
<accession>A0A6I2KWQ3</accession>
<evidence type="ECO:0000256" key="5">
    <source>
        <dbReference type="ARBA" id="ARBA00022519"/>
    </source>
</evidence>
<keyword evidence="3" id="KW-0813">Transport</keyword>
<keyword evidence="7" id="KW-0653">Protein transport</keyword>
<dbReference type="GO" id="GO:0055085">
    <property type="term" value="P:transmembrane transport"/>
    <property type="evidence" value="ECO:0007669"/>
    <property type="project" value="InterPro"/>
</dbReference>
<evidence type="ECO:0000313" key="11">
    <source>
        <dbReference type="EMBL" id="MRW89982.1"/>
    </source>
</evidence>
<dbReference type="SUPFAM" id="SSF74653">
    <property type="entry name" value="TolA/TonB C-terminal domain"/>
    <property type="match status" value="1"/>
</dbReference>
<dbReference type="Pfam" id="PF03544">
    <property type="entry name" value="TonB_C"/>
    <property type="match status" value="1"/>
</dbReference>
<feature type="domain" description="TonB C-terminal" evidence="10">
    <location>
        <begin position="1"/>
        <end position="85"/>
    </location>
</feature>
<dbReference type="Gene3D" id="3.30.1150.10">
    <property type="match status" value="1"/>
</dbReference>
<protein>
    <submittedName>
        <fullName evidence="11">TonB family protein</fullName>
    </submittedName>
</protein>
<keyword evidence="9" id="KW-0472">Membrane</keyword>
<dbReference type="Proteomes" id="UP000433309">
    <property type="component" value="Unassembled WGS sequence"/>
</dbReference>
<evidence type="ECO:0000256" key="8">
    <source>
        <dbReference type="ARBA" id="ARBA00022989"/>
    </source>
</evidence>
<evidence type="ECO:0000256" key="4">
    <source>
        <dbReference type="ARBA" id="ARBA00022475"/>
    </source>
</evidence>
<keyword evidence="5" id="KW-0997">Cell inner membrane</keyword>
<organism evidence="11 12">
    <name type="scientific">Duganella guangzhouensis</name>
    <dbReference type="NCBI Taxonomy" id="2666084"/>
    <lineage>
        <taxon>Bacteria</taxon>
        <taxon>Pseudomonadati</taxon>
        <taxon>Pseudomonadota</taxon>
        <taxon>Betaproteobacteria</taxon>
        <taxon>Burkholderiales</taxon>
        <taxon>Oxalobacteraceae</taxon>
        <taxon>Telluria group</taxon>
        <taxon>Duganella</taxon>
    </lineage>
</organism>
<dbReference type="GO" id="GO:0015031">
    <property type="term" value="P:protein transport"/>
    <property type="evidence" value="ECO:0007669"/>
    <property type="project" value="UniProtKB-KW"/>
</dbReference>